<dbReference type="PANTHER" id="PTHR21472">
    <property type="entry name" value="ENDONUCLEASE DOMAIN-CONTAINING 1 PROTEIN ENDOD1"/>
    <property type="match status" value="1"/>
</dbReference>
<evidence type="ECO:0000256" key="1">
    <source>
        <dbReference type="SAM" id="SignalP"/>
    </source>
</evidence>
<dbReference type="Gene3D" id="3.40.570.10">
    <property type="entry name" value="Extracellular Endonuclease, subunit A"/>
    <property type="match status" value="1"/>
</dbReference>
<gene>
    <name evidence="4" type="primary">Endod1</name>
</gene>
<reference evidence="4" key="1">
    <citation type="submission" date="2020-04" db="EMBL/GenBank/DDBJ databases">
        <authorList>
            <person name="Neveu A P."/>
        </authorList>
    </citation>
    <scope>NUCLEOTIDE SEQUENCE</scope>
    <source>
        <tissue evidence="4">Whole embryo</tissue>
    </source>
</reference>
<dbReference type="Pfam" id="PF01223">
    <property type="entry name" value="Endonuclease_NS"/>
    <property type="match status" value="1"/>
</dbReference>
<dbReference type="SMART" id="SM00477">
    <property type="entry name" value="NUC"/>
    <property type="match status" value="1"/>
</dbReference>
<feature type="domain" description="ENPP1-3/EXOG-like endonuclease/phosphodiesterase" evidence="2">
    <location>
        <begin position="71"/>
        <end position="298"/>
    </location>
</feature>
<protein>
    <submittedName>
        <fullName evidence="4">Endonuclease domain-containing 1 protein-like</fullName>
    </submittedName>
</protein>
<proteinExistence type="evidence at transcript level"/>
<accession>A0A6F9DCI8</accession>
<dbReference type="GO" id="GO:0003676">
    <property type="term" value="F:nucleic acid binding"/>
    <property type="evidence" value="ECO:0007669"/>
    <property type="project" value="InterPro"/>
</dbReference>
<keyword evidence="4" id="KW-0540">Nuclease</keyword>
<dbReference type="InterPro" id="IPR039015">
    <property type="entry name" value="ENDOD1"/>
</dbReference>
<dbReference type="AlphaFoldDB" id="A0A6F9DCI8"/>
<evidence type="ECO:0000313" key="4">
    <source>
        <dbReference type="EMBL" id="CAB3242547.1"/>
    </source>
</evidence>
<dbReference type="InterPro" id="IPR020821">
    <property type="entry name" value="ENPP1-3/EXOG-like_nuc-like"/>
</dbReference>
<dbReference type="InterPro" id="IPR044929">
    <property type="entry name" value="DNA/RNA_non-sp_Endonuclease_sf"/>
</dbReference>
<dbReference type="EMBL" id="LR784864">
    <property type="protein sequence ID" value="CAB3242547.1"/>
    <property type="molecule type" value="mRNA"/>
</dbReference>
<feature type="signal peptide" evidence="1">
    <location>
        <begin position="1"/>
        <end position="18"/>
    </location>
</feature>
<dbReference type="GO" id="GO:0016787">
    <property type="term" value="F:hydrolase activity"/>
    <property type="evidence" value="ECO:0007669"/>
    <property type="project" value="InterPro"/>
</dbReference>
<organism evidence="4">
    <name type="scientific">Phallusia mammillata</name>
    <dbReference type="NCBI Taxonomy" id="59560"/>
    <lineage>
        <taxon>Eukaryota</taxon>
        <taxon>Metazoa</taxon>
        <taxon>Chordata</taxon>
        <taxon>Tunicata</taxon>
        <taxon>Ascidiacea</taxon>
        <taxon>Phlebobranchia</taxon>
        <taxon>Ascidiidae</taxon>
        <taxon>Phallusia</taxon>
    </lineage>
</organism>
<name>A0A6F9DCI8_9ASCI</name>
<keyword evidence="1" id="KW-0732">Signal</keyword>
<dbReference type="GO" id="GO:0046872">
    <property type="term" value="F:metal ion binding"/>
    <property type="evidence" value="ECO:0007669"/>
    <property type="project" value="InterPro"/>
</dbReference>
<feature type="chain" id="PRO_5026063345" evidence="1">
    <location>
        <begin position="19"/>
        <end position="352"/>
    </location>
</feature>
<feature type="domain" description="DNA/RNA non-specific endonuclease/pyrophosphatase/phosphodiesterase" evidence="3">
    <location>
        <begin position="70"/>
        <end position="298"/>
    </location>
</feature>
<dbReference type="InterPro" id="IPR001604">
    <property type="entry name" value="Endo_G_ENPP1-like_dom"/>
</dbReference>
<dbReference type="SMART" id="SM00892">
    <property type="entry name" value="Endonuclease_NS"/>
    <property type="match status" value="1"/>
</dbReference>
<evidence type="ECO:0000259" key="3">
    <source>
        <dbReference type="SMART" id="SM00892"/>
    </source>
</evidence>
<sequence length="352" mass="40190">MNYLFTVLFTCLIIAVNARKEVYDDENLSDYHSYSVNCDEFFHGKAWPMPVGVTNQGLVKLCQNQKRTSNVTVFATLFSTKERIPVYTANRVVLSPDGHEYPRPESYLWTRVSLTLCDIDVLPTKPIPSMIGHIAKHLRETCADKQALSEDYLDNDLDLDRGHLSPNSINSQNLVKQDGTFTLTNAAPQFSKFNSFSWREFECVTQQTILELVPNEAVYVMTGTYGQAYDESHNPLFIQGNESNPVKVPGFYWKAVCYPGNSQTGMAPWGYAIIQQNVNIVTKASYTDYLLLKDFAAKYFIDPPFGEDCMNASFGTFQKYLNEETYDQFLSDHCNAYNVYQKQPTINRMDLR</sequence>
<keyword evidence="4" id="KW-0378">Hydrolase</keyword>
<dbReference type="GO" id="GO:0004519">
    <property type="term" value="F:endonuclease activity"/>
    <property type="evidence" value="ECO:0007669"/>
    <property type="project" value="UniProtKB-KW"/>
</dbReference>
<keyword evidence="4" id="KW-0255">Endonuclease</keyword>
<evidence type="ECO:0000259" key="2">
    <source>
        <dbReference type="SMART" id="SM00477"/>
    </source>
</evidence>
<dbReference type="SUPFAM" id="SSF54060">
    <property type="entry name" value="His-Me finger endonucleases"/>
    <property type="match status" value="1"/>
</dbReference>
<dbReference type="PANTHER" id="PTHR21472:SF7">
    <property type="entry name" value="ENDONUCLEASE G, MITOCHONDRIAL-LIKE ISOFORM X2"/>
    <property type="match status" value="1"/>
</dbReference>
<dbReference type="InterPro" id="IPR044925">
    <property type="entry name" value="His-Me_finger_sf"/>
</dbReference>